<dbReference type="EMBL" id="MHHZ01000005">
    <property type="protein sequence ID" value="OGY42282.1"/>
    <property type="molecule type" value="Genomic_DNA"/>
</dbReference>
<dbReference type="Proteomes" id="UP000176498">
    <property type="component" value="Unassembled WGS sequence"/>
</dbReference>
<protein>
    <submittedName>
        <fullName evidence="1">Uncharacterized protein</fullName>
    </submittedName>
</protein>
<comment type="caution">
    <text evidence="1">The sequence shown here is derived from an EMBL/GenBank/DDBJ whole genome shotgun (WGS) entry which is preliminary data.</text>
</comment>
<name>A0A1G1XQJ2_9BACT</name>
<sequence length="67" mass="7368">MACIVCGEEIDPKRVSLLSSKSIIVDKCTGCQEAEEKAEARRSHQKYPTLLPHIAAKVRDQMATPAN</sequence>
<reference evidence="1 2" key="1">
    <citation type="journal article" date="2016" name="Nat. Commun.">
        <title>Thousands of microbial genomes shed light on interconnected biogeochemical processes in an aquifer system.</title>
        <authorList>
            <person name="Anantharaman K."/>
            <person name="Brown C.T."/>
            <person name="Hug L.A."/>
            <person name="Sharon I."/>
            <person name="Castelle C.J."/>
            <person name="Probst A.J."/>
            <person name="Thomas B.C."/>
            <person name="Singh A."/>
            <person name="Wilkins M.J."/>
            <person name="Karaoz U."/>
            <person name="Brodie E.L."/>
            <person name="Williams K.H."/>
            <person name="Hubbard S.S."/>
            <person name="Banfield J.F."/>
        </authorList>
    </citation>
    <scope>NUCLEOTIDE SEQUENCE [LARGE SCALE GENOMIC DNA]</scope>
</reference>
<organism evidence="1 2">
    <name type="scientific">Candidatus Buchananbacteria bacterium RBG_13_36_9</name>
    <dbReference type="NCBI Taxonomy" id="1797530"/>
    <lineage>
        <taxon>Bacteria</taxon>
        <taxon>Candidatus Buchananiibacteriota</taxon>
    </lineage>
</organism>
<gene>
    <name evidence="1" type="ORF">A2Y82_04780</name>
</gene>
<evidence type="ECO:0000313" key="2">
    <source>
        <dbReference type="Proteomes" id="UP000176498"/>
    </source>
</evidence>
<evidence type="ECO:0000313" key="1">
    <source>
        <dbReference type="EMBL" id="OGY42282.1"/>
    </source>
</evidence>
<proteinExistence type="predicted"/>
<dbReference type="AlphaFoldDB" id="A0A1G1XQJ2"/>
<accession>A0A1G1XQJ2</accession>